<proteinExistence type="predicted"/>
<feature type="transmembrane region" description="Helical" evidence="2">
    <location>
        <begin position="95"/>
        <end position="117"/>
    </location>
</feature>
<reference evidence="5 6" key="2">
    <citation type="submission" date="2014-03" db="EMBL/GenBank/DDBJ databases">
        <title>Draft Genome Sequences of Four Burkholderia Strains.</title>
        <authorList>
            <person name="Liu X.Y."/>
            <person name="Li C.X."/>
            <person name="Xu J.H."/>
        </authorList>
    </citation>
    <scope>NUCLEOTIDE SEQUENCE [LARGE SCALE GENOMIC DNA]</scope>
    <source>
        <strain evidence="5 6">R27</strain>
    </source>
</reference>
<dbReference type="eggNOG" id="COG5343">
    <property type="taxonomic scope" value="Bacteria"/>
</dbReference>
<gene>
    <name evidence="5" type="ORF">BG57_28115</name>
    <name evidence="4" type="ORF">GCM10010985_42320</name>
</gene>
<dbReference type="EMBL" id="BMEG01000007">
    <property type="protein sequence ID" value="GGD83340.1"/>
    <property type="molecule type" value="Genomic_DNA"/>
</dbReference>
<reference evidence="7" key="3">
    <citation type="journal article" date="2019" name="Int. J. Syst. Evol. Microbiol.">
        <title>The Global Catalogue of Microorganisms (GCM) 10K type strain sequencing project: providing services to taxonomists for standard genome sequencing and annotation.</title>
        <authorList>
            <consortium name="The Broad Institute Genomics Platform"/>
            <consortium name="The Broad Institute Genome Sequencing Center for Infectious Disease"/>
            <person name="Wu L."/>
            <person name="Ma J."/>
        </authorList>
    </citation>
    <scope>NUCLEOTIDE SEQUENCE [LARGE SCALE GENOMIC DNA]</scope>
    <source>
        <strain evidence="7">CGMCC 1.11013</strain>
    </source>
</reference>
<reference evidence="4" key="4">
    <citation type="submission" date="2024-05" db="EMBL/GenBank/DDBJ databases">
        <authorList>
            <person name="Sun Q."/>
            <person name="Zhou Y."/>
        </authorList>
    </citation>
    <scope>NUCLEOTIDE SEQUENCE</scope>
    <source>
        <strain evidence="4">CGMCC 1.11013</strain>
    </source>
</reference>
<dbReference type="PANTHER" id="PTHR37461">
    <property type="entry name" value="ANTI-SIGMA-K FACTOR RSKA"/>
    <property type="match status" value="1"/>
</dbReference>
<comment type="caution">
    <text evidence="5">The sequence shown here is derived from an EMBL/GenBank/DDBJ whole genome shotgun (WGS) entry which is preliminary data.</text>
</comment>
<dbReference type="Proteomes" id="UP000597138">
    <property type="component" value="Unassembled WGS sequence"/>
</dbReference>
<evidence type="ECO:0000313" key="7">
    <source>
        <dbReference type="Proteomes" id="UP000597138"/>
    </source>
</evidence>
<dbReference type="RefSeq" id="WP_035962674.1">
    <property type="nucleotide sequence ID" value="NZ_BMEG01000007.1"/>
</dbReference>
<keyword evidence="2" id="KW-0472">Membrane</keyword>
<dbReference type="Pfam" id="PF10099">
    <property type="entry name" value="RskA_C"/>
    <property type="match status" value="1"/>
</dbReference>
<evidence type="ECO:0000256" key="2">
    <source>
        <dbReference type="SAM" id="Phobius"/>
    </source>
</evidence>
<dbReference type="InterPro" id="IPR018764">
    <property type="entry name" value="RskA_C"/>
</dbReference>
<sequence length="244" mass="26287">MNTPASNDDDLRCAEYALGVLDAQERAALELDASRDLALQNRLDAWQQRLAPLSEDTRPIAPPERVWTRIRSDLGFASAQSSAARQRRFWDSLRVWRWLTVGTSVAALVLLGAVVTLTQQVPRAPTTSTASHGYLVSTIARTDGSVQWSATIDLQRARLVVTPTTRAAIRADRATELWLVPPHAKPIALGVFPSDRPATLTLSTETIGHFSEQAVLAVSEEPPGGSPTGAPTGPVLATGNMHAI</sequence>
<dbReference type="PANTHER" id="PTHR37461:SF1">
    <property type="entry name" value="ANTI-SIGMA-K FACTOR RSKA"/>
    <property type="match status" value="1"/>
</dbReference>
<dbReference type="GO" id="GO:0016989">
    <property type="term" value="F:sigma factor antagonist activity"/>
    <property type="evidence" value="ECO:0007669"/>
    <property type="project" value="TreeGrafter"/>
</dbReference>
<evidence type="ECO:0000313" key="6">
    <source>
        <dbReference type="Proteomes" id="UP000027439"/>
    </source>
</evidence>
<feature type="region of interest" description="Disordered" evidence="1">
    <location>
        <begin position="219"/>
        <end position="244"/>
    </location>
</feature>
<feature type="compositionally biased region" description="Low complexity" evidence="1">
    <location>
        <begin position="219"/>
        <end position="234"/>
    </location>
</feature>
<dbReference type="GO" id="GO:0006417">
    <property type="term" value="P:regulation of translation"/>
    <property type="evidence" value="ECO:0007669"/>
    <property type="project" value="TreeGrafter"/>
</dbReference>
<keyword evidence="7" id="KW-1185">Reference proteome</keyword>
<organism evidence="5 6">
    <name type="scientific">Caballeronia grimmiae</name>
    <dbReference type="NCBI Taxonomy" id="1071679"/>
    <lineage>
        <taxon>Bacteria</taxon>
        <taxon>Pseudomonadati</taxon>
        <taxon>Pseudomonadota</taxon>
        <taxon>Betaproteobacteria</taxon>
        <taxon>Burkholderiales</taxon>
        <taxon>Burkholderiaceae</taxon>
        <taxon>Caballeronia</taxon>
    </lineage>
</organism>
<dbReference type="Proteomes" id="UP000027439">
    <property type="component" value="Unassembled WGS sequence"/>
</dbReference>
<reference evidence="4" key="1">
    <citation type="journal article" date="2014" name="Int. J. Syst. Evol. Microbiol.">
        <title>Complete genome of a new Firmicutes species belonging to the dominant human colonic microbiota ('Ruminococcus bicirculans') reveals two chromosomes and a selective capacity to utilize plant glucans.</title>
        <authorList>
            <consortium name="NISC Comparative Sequencing Program"/>
            <person name="Wegmann U."/>
            <person name="Louis P."/>
            <person name="Goesmann A."/>
            <person name="Henrissat B."/>
            <person name="Duncan S.H."/>
            <person name="Flint H.J."/>
        </authorList>
    </citation>
    <scope>NUCLEOTIDE SEQUENCE</scope>
    <source>
        <strain evidence="4">CGMCC 1.11013</strain>
    </source>
</reference>
<evidence type="ECO:0000259" key="3">
    <source>
        <dbReference type="Pfam" id="PF10099"/>
    </source>
</evidence>
<keyword evidence="2" id="KW-0812">Transmembrane</keyword>
<dbReference type="STRING" id="1071679.BG57_28115"/>
<dbReference type="GO" id="GO:0005886">
    <property type="term" value="C:plasma membrane"/>
    <property type="evidence" value="ECO:0007669"/>
    <property type="project" value="InterPro"/>
</dbReference>
<name>A0A069P567_9BURK</name>
<accession>A0A069P567</accession>
<keyword evidence="2" id="KW-1133">Transmembrane helix</keyword>
<dbReference type="EMBL" id="JFHE01000006">
    <property type="protein sequence ID" value="KDR35698.1"/>
    <property type="molecule type" value="Genomic_DNA"/>
</dbReference>
<protein>
    <submittedName>
        <fullName evidence="5">Anti-sigma-K factor RskA</fullName>
    </submittedName>
</protein>
<evidence type="ECO:0000256" key="1">
    <source>
        <dbReference type="SAM" id="MobiDB-lite"/>
    </source>
</evidence>
<dbReference type="AlphaFoldDB" id="A0A069P567"/>
<evidence type="ECO:0000313" key="5">
    <source>
        <dbReference type="EMBL" id="KDR35698.1"/>
    </source>
</evidence>
<dbReference type="InterPro" id="IPR051474">
    <property type="entry name" value="Anti-sigma-K/W_factor"/>
</dbReference>
<dbReference type="OrthoDB" id="8617430at2"/>
<feature type="domain" description="Anti-sigma K factor RskA C-terminal" evidence="3">
    <location>
        <begin position="104"/>
        <end position="235"/>
    </location>
</feature>
<evidence type="ECO:0000313" key="4">
    <source>
        <dbReference type="EMBL" id="GGD83340.1"/>
    </source>
</evidence>